<evidence type="ECO:0000313" key="2">
    <source>
        <dbReference type="Proteomes" id="UP000325440"/>
    </source>
</evidence>
<organism evidence="1 2">
    <name type="scientific">Cinara cedri</name>
    <dbReference type="NCBI Taxonomy" id="506608"/>
    <lineage>
        <taxon>Eukaryota</taxon>
        <taxon>Metazoa</taxon>
        <taxon>Ecdysozoa</taxon>
        <taxon>Arthropoda</taxon>
        <taxon>Hexapoda</taxon>
        <taxon>Insecta</taxon>
        <taxon>Pterygota</taxon>
        <taxon>Neoptera</taxon>
        <taxon>Paraneoptera</taxon>
        <taxon>Hemiptera</taxon>
        <taxon>Sternorrhyncha</taxon>
        <taxon>Aphidomorpha</taxon>
        <taxon>Aphidoidea</taxon>
        <taxon>Aphididae</taxon>
        <taxon>Lachninae</taxon>
        <taxon>Cinara</taxon>
    </lineage>
</organism>
<proteinExistence type="predicted"/>
<reference evidence="1 2" key="1">
    <citation type="submission" date="2019-08" db="EMBL/GenBank/DDBJ databases">
        <authorList>
            <person name="Alioto T."/>
            <person name="Alioto T."/>
            <person name="Gomez Garrido J."/>
        </authorList>
    </citation>
    <scope>NUCLEOTIDE SEQUENCE [LARGE SCALE GENOMIC DNA]</scope>
</reference>
<protein>
    <submittedName>
        <fullName evidence="1">Uncharacterized protein</fullName>
    </submittedName>
</protein>
<dbReference type="Proteomes" id="UP000325440">
    <property type="component" value="Unassembled WGS sequence"/>
</dbReference>
<evidence type="ECO:0000313" key="1">
    <source>
        <dbReference type="EMBL" id="VVC30630.1"/>
    </source>
</evidence>
<accession>A0A5E4MMQ7</accession>
<dbReference type="AlphaFoldDB" id="A0A5E4MMQ7"/>
<dbReference type="EMBL" id="CABPRJ010000527">
    <property type="protein sequence ID" value="VVC30630.1"/>
    <property type="molecule type" value="Genomic_DNA"/>
</dbReference>
<sequence>MPREILCQPKKQGSMGPVYPFRYVSNHRESPIPCYLLAKPSLPPSDSLISGMRPNQSESIQSWCTASFKMIYLVRQRCEDISEFSGTVEHTGAKQKHLV</sequence>
<gene>
    <name evidence="1" type="ORF">CINCED_3A007721</name>
</gene>
<name>A0A5E4MMQ7_9HEMI</name>
<keyword evidence="2" id="KW-1185">Reference proteome</keyword>